<dbReference type="Gene3D" id="2.60.310.20">
    <property type="match status" value="1"/>
</dbReference>
<keyword evidence="7" id="KW-0503">Monooxygenase</keyword>
<keyword evidence="14" id="KW-1185">Reference proteome</keyword>
<proteinExistence type="inferred from homology"/>
<comment type="catalytic activity">
    <reaction evidence="10">
        <text>L-tyrosine + O2 = L-dopaquinone + H2O</text>
        <dbReference type="Rhea" id="RHEA:18117"/>
        <dbReference type="ChEBI" id="CHEBI:15377"/>
        <dbReference type="ChEBI" id="CHEBI:15379"/>
        <dbReference type="ChEBI" id="CHEBI:57924"/>
        <dbReference type="ChEBI" id="CHEBI:58315"/>
        <dbReference type="EC" id="1.14.18.1"/>
    </reaction>
</comment>
<dbReference type="Pfam" id="PF18132">
    <property type="entry name" value="Tyrosinase_C"/>
    <property type="match status" value="1"/>
</dbReference>
<dbReference type="Gene3D" id="1.10.1280.10">
    <property type="entry name" value="Di-copper center containing domain from catechol oxidase"/>
    <property type="match status" value="1"/>
</dbReference>
<comment type="cofactor">
    <cofactor evidence="1">
        <name>Cu(2+)</name>
        <dbReference type="ChEBI" id="CHEBI:29036"/>
    </cofactor>
</comment>
<reference evidence="13" key="1">
    <citation type="submission" date="2023-06" db="EMBL/GenBank/DDBJ databases">
        <title>Genome-scale phylogeny and comparative genomics of the fungal order Sordariales.</title>
        <authorList>
            <consortium name="Lawrence Berkeley National Laboratory"/>
            <person name="Hensen N."/>
            <person name="Bonometti L."/>
            <person name="Westerberg I."/>
            <person name="Brannstrom I.O."/>
            <person name="Guillou S."/>
            <person name="Cros-Aarteil S."/>
            <person name="Calhoun S."/>
            <person name="Haridas S."/>
            <person name="Kuo A."/>
            <person name="Mondo S."/>
            <person name="Pangilinan J."/>
            <person name="Riley R."/>
            <person name="LaButti K."/>
            <person name="Andreopoulos B."/>
            <person name="Lipzen A."/>
            <person name="Chen C."/>
            <person name="Yanf M."/>
            <person name="Daum C."/>
            <person name="Ng V."/>
            <person name="Clum A."/>
            <person name="Steindorff A."/>
            <person name="Ohm R."/>
            <person name="Martin F."/>
            <person name="Silar P."/>
            <person name="Natvig D."/>
            <person name="Lalanne C."/>
            <person name="Gautier V."/>
            <person name="Ament-velasquez S.L."/>
            <person name="Kruys A."/>
            <person name="Hutchinson M.I."/>
            <person name="Powell A.J."/>
            <person name="Barry K."/>
            <person name="Miller A.N."/>
            <person name="Grigoriev I.V."/>
            <person name="Debuchy R."/>
            <person name="Gladieux P."/>
            <person name="Thoren M.H."/>
            <person name="Johannesson H."/>
        </authorList>
    </citation>
    <scope>NUCLEOTIDE SEQUENCE</scope>
    <source>
        <strain evidence="13">SMH3187-1</strain>
    </source>
</reference>
<evidence type="ECO:0000256" key="10">
    <source>
        <dbReference type="ARBA" id="ARBA00048881"/>
    </source>
</evidence>
<evidence type="ECO:0000256" key="4">
    <source>
        <dbReference type="ARBA" id="ARBA00022723"/>
    </source>
</evidence>
<dbReference type="Pfam" id="PF00264">
    <property type="entry name" value="Tyrosinase"/>
    <property type="match status" value="1"/>
</dbReference>
<dbReference type="InterPro" id="IPR050316">
    <property type="entry name" value="Tyrosinase/Hemocyanin"/>
</dbReference>
<keyword evidence="4" id="KW-0479">Metal-binding</keyword>
<evidence type="ECO:0000256" key="1">
    <source>
        <dbReference type="ARBA" id="ARBA00001973"/>
    </source>
</evidence>
<evidence type="ECO:0000256" key="3">
    <source>
        <dbReference type="ARBA" id="ARBA00011906"/>
    </source>
</evidence>
<comment type="catalytic activity">
    <reaction evidence="9">
        <text>2 L-dopa + O2 = 2 L-dopaquinone + 2 H2O</text>
        <dbReference type="Rhea" id="RHEA:34287"/>
        <dbReference type="ChEBI" id="CHEBI:15377"/>
        <dbReference type="ChEBI" id="CHEBI:15379"/>
        <dbReference type="ChEBI" id="CHEBI:57504"/>
        <dbReference type="ChEBI" id="CHEBI:57924"/>
        <dbReference type="EC" id="1.14.18.1"/>
    </reaction>
</comment>
<keyword evidence="8" id="KW-0470">Melanin biosynthesis</keyword>
<keyword evidence="6" id="KW-0186">Copper</keyword>
<evidence type="ECO:0000256" key="6">
    <source>
        <dbReference type="ARBA" id="ARBA00023008"/>
    </source>
</evidence>
<feature type="domain" description="Tyrosinase copper-binding" evidence="12">
    <location>
        <begin position="362"/>
        <end position="373"/>
    </location>
</feature>
<dbReference type="InterPro" id="IPR008922">
    <property type="entry name" value="Di-copper_centre_dom_sf"/>
</dbReference>
<evidence type="ECO:0000313" key="14">
    <source>
        <dbReference type="Proteomes" id="UP001172155"/>
    </source>
</evidence>
<dbReference type="Proteomes" id="UP001172155">
    <property type="component" value="Unassembled WGS sequence"/>
</dbReference>
<dbReference type="PRINTS" id="PR00092">
    <property type="entry name" value="TYROSINASE"/>
</dbReference>
<comment type="similarity">
    <text evidence="2">Belongs to the tyrosinase family.</text>
</comment>
<sequence>MGMTKDEAWAAAEQGVVVDMKDLTGVNADVERVDVDVLLTSQPDTFNLMLLAIEAMQQDGSNLGWFQIAGIHGYPTVLWDDVNKSNRTWDNNDKKFGSMGGYCAHGRLTFGPWHRPYLALLEQTIYRNMVTIAGKYTNADVKARYLAAAQKFRLPYIDYFRARAAGHNVTRRNITENDIRDPDGDPDRDPRAAEPAKFEYDFGLPDIFMKPEVTIKRFPNDEPKTADNPLYTYQFSDKTGELQQGDKERLADYGSTKMTIRCPSLVGDKRKSAKTHGNHQLNYNLNWSVQDRVSLLLSFMRDHPYRTFEAVGSDELVRGDFTKVASIPGGRPSGSLENLHNTYHNLIGFAGHMGDPQYAAFDPVFWFHHANIDRYFALWQAANPHDADHPERWFPAPTDPKQTYDGEKPLYPFYKRRDGPGEGDYWTSDDVQQTSVLGYVYDDFSRMAKLNQTVPEYMGKRYDWATRKPDSSILADMPIPLLSSAVEASPLFHPPPPKTSPGVSNSVRLAPMLPPSAPIVPLNAIDPRFDRDWYVDSRVKRMAANGTFTIYFFLSPKGALPDAEPARYASSPYLVGMHHVFTSRREGCDNCAEAEEEGKLSVGTAPITGALLRYLEDEVEGGEGVESMRPEHVGPFLEERLRWRVVFHGFDRKDPREAGLQLKIGVSAKVYHDEGEPTYEEYPEVVDRILEAASAVASV</sequence>
<evidence type="ECO:0000256" key="8">
    <source>
        <dbReference type="ARBA" id="ARBA00023101"/>
    </source>
</evidence>
<dbReference type="InterPro" id="IPR041640">
    <property type="entry name" value="Tyrosinase_C"/>
</dbReference>
<dbReference type="EC" id="1.14.18.1" evidence="3"/>
<gene>
    <name evidence="13" type="ORF">B0T18DRAFT_429977</name>
</gene>
<name>A0AA40K5X6_9PEZI</name>
<keyword evidence="5" id="KW-0560">Oxidoreductase</keyword>
<dbReference type="InterPro" id="IPR002227">
    <property type="entry name" value="Tyrosinase_Cu-bd"/>
</dbReference>
<organism evidence="13 14">
    <name type="scientific">Schizothecium vesticola</name>
    <dbReference type="NCBI Taxonomy" id="314040"/>
    <lineage>
        <taxon>Eukaryota</taxon>
        <taxon>Fungi</taxon>
        <taxon>Dikarya</taxon>
        <taxon>Ascomycota</taxon>
        <taxon>Pezizomycotina</taxon>
        <taxon>Sordariomycetes</taxon>
        <taxon>Sordariomycetidae</taxon>
        <taxon>Sordariales</taxon>
        <taxon>Schizotheciaceae</taxon>
        <taxon>Schizothecium</taxon>
    </lineage>
</organism>
<dbReference type="EMBL" id="JAUKUD010000004">
    <property type="protein sequence ID" value="KAK0747150.1"/>
    <property type="molecule type" value="Genomic_DNA"/>
</dbReference>
<dbReference type="GO" id="GO:0046872">
    <property type="term" value="F:metal ion binding"/>
    <property type="evidence" value="ECO:0007669"/>
    <property type="project" value="UniProtKB-KW"/>
</dbReference>
<dbReference type="PANTHER" id="PTHR11474:SF76">
    <property type="entry name" value="SHKT DOMAIN-CONTAINING PROTEIN"/>
    <property type="match status" value="1"/>
</dbReference>
<feature type="region of interest" description="Disordered" evidence="11">
    <location>
        <begin position="173"/>
        <end position="195"/>
    </location>
</feature>
<evidence type="ECO:0000256" key="5">
    <source>
        <dbReference type="ARBA" id="ARBA00023002"/>
    </source>
</evidence>
<dbReference type="GO" id="GO:0042438">
    <property type="term" value="P:melanin biosynthetic process"/>
    <property type="evidence" value="ECO:0007669"/>
    <property type="project" value="UniProtKB-KW"/>
</dbReference>
<evidence type="ECO:0000256" key="9">
    <source>
        <dbReference type="ARBA" id="ARBA00048233"/>
    </source>
</evidence>
<dbReference type="PROSITE" id="PS00498">
    <property type="entry name" value="TYROSINASE_2"/>
    <property type="match status" value="1"/>
</dbReference>
<dbReference type="AlphaFoldDB" id="A0AA40K5X6"/>
<dbReference type="SUPFAM" id="SSF48056">
    <property type="entry name" value="Di-copper centre-containing domain"/>
    <property type="match status" value="1"/>
</dbReference>
<dbReference type="GO" id="GO:0004503">
    <property type="term" value="F:tyrosinase activity"/>
    <property type="evidence" value="ECO:0007669"/>
    <property type="project" value="UniProtKB-EC"/>
</dbReference>
<evidence type="ECO:0000256" key="2">
    <source>
        <dbReference type="ARBA" id="ARBA00009928"/>
    </source>
</evidence>
<dbReference type="PANTHER" id="PTHR11474">
    <property type="entry name" value="TYROSINASE FAMILY MEMBER"/>
    <property type="match status" value="1"/>
</dbReference>
<evidence type="ECO:0000256" key="11">
    <source>
        <dbReference type="SAM" id="MobiDB-lite"/>
    </source>
</evidence>
<evidence type="ECO:0000313" key="13">
    <source>
        <dbReference type="EMBL" id="KAK0747150.1"/>
    </source>
</evidence>
<evidence type="ECO:0000256" key="7">
    <source>
        <dbReference type="ARBA" id="ARBA00023033"/>
    </source>
</evidence>
<evidence type="ECO:0000259" key="12">
    <source>
        <dbReference type="PROSITE" id="PS00498"/>
    </source>
</evidence>
<comment type="caution">
    <text evidence="13">The sequence shown here is derived from an EMBL/GenBank/DDBJ whole genome shotgun (WGS) entry which is preliminary data.</text>
</comment>
<accession>A0AA40K5X6</accession>
<protein>
    <recommendedName>
        <fullName evidence="3">tyrosinase</fullName>
        <ecNumber evidence="3">1.14.18.1</ecNumber>
    </recommendedName>
</protein>